<keyword evidence="3" id="KW-1185">Reference proteome</keyword>
<dbReference type="EMBL" id="MU253979">
    <property type="protein sequence ID" value="KAG9243419.1"/>
    <property type="molecule type" value="Genomic_DNA"/>
</dbReference>
<evidence type="ECO:0000313" key="3">
    <source>
        <dbReference type="Proteomes" id="UP000887226"/>
    </source>
</evidence>
<dbReference type="AlphaFoldDB" id="A0A9P8CDV2"/>
<evidence type="ECO:0000313" key="2">
    <source>
        <dbReference type="EMBL" id="KAG9243419.1"/>
    </source>
</evidence>
<keyword evidence="1" id="KW-0472">Membrane</keyword>
<name>A0A9P8CDV2_9HELO</name>
<keyword evidence="1" id="KW-0812">Transmembrane</keyword>
<protein>
    <submittedName>
        <fullName evidence="2">Uncharacterized protein</fullName>
    </submittedName>
</protein>
<dbReference type="Proteomes" id="UP000887226">
    <property type="component" value="Unassembled WGS sequence"/>
</dbReference>
<evidence type="ECO:0000256" key="1">
    <source>
        <dbReference type="SAM" id="Phobius"/>
    </source>
</evidence>
<comment type="caution">
    <text evidence="2">The sequence shown here is derived from an EMBL/GenBank/DDBJ whole genome shotgun (WGS) entry which is preliminary data.</text>
</comment>
<proteinExistence type="predicted"/>
<accession>A0A9P8CDV2</accession>
<feature type="transmembrane region" description="Helical" evidence="1">
    <location>
        <begin position="20"/>
        <end position="42"/>
    </location>
</feature>
<organism evidence="2 3">
    <name type="scientific">Calycina marina</name>
    <dbReference type="NCBI Taxonomy" id="1763456"/>
    <lineage>
        <taxon>Eukaryota</taxon>
        <taxon>Fungi</taxon>
        <taxon>Dikarya</taxon>
        <taxon>Ascomycota</taxon>
        <taxon>Pezizomycotina</taxon>
        <taxon>Leotiomycetes</taxon>
        <taxon>Helotiales</taxon>
        <taxon>Pezizellaceae</taxon>
        <taxon>Calycina</taxon>
    </lineage>
</organism>
<reference evidence="2" key="1">
    <citation type="journal article" date="2021" name="IMA Fungus">
        <title>Genomic characterization of three marine fungi, including Emericellopsis atlantica sp. nov. with signatures of a generalist lifestyle and marine biomass degradation.</title>
        <authorList>
            <person name="Hagestad O.C."/>
            <person name="Hou L."/>
            <person name="Andersen J.H."/>
            <person name="Hansen E.H."/>
            <person name="Altermark B."/>
            <person name="Li C."/>
            <person name="Kuhnert E."/>
            <person name="Cox R.J."/>
            <person name="Crous P.W."/>
            <person name="Spatafora J.W."/>
            <person name="Lail K."/>
            <person name="Amirebrahimi M."/>
            <person name="Lipzen A."/>
            <person name="Pangilinan J."/>
            <person name="Andreopoulos W."/>
            <person name="Hayes R.D."/>
            <person name="Ng V."/>
            <person name="Grigoriev I.V."/>
            <person name="Jackson S.A."/>
            <person name="Sutton T.D.S."/>
            <person name="Dobson A.D.W."/>
            <person name="Rama T."/>
        </authorList>
    </citation>
    <scope>NUCLEOTIDE SEQUENCE</scope>
    <source>
        <strain evidence="2">TRa3180A</strain>
    </source>
</reference>
<keyword evidence="1" id="KW-1133">Transmembrane helix</keyword>
<sequence length="105" mass="11684">MTVGAVTLVFHRNLKYILHSLIRGTAFAVLTVALNALTFNFYQFNINTNARIARFESTVTIPPGTKSNANTTGTVYFFSALGNCHSDWSDFVQNVFTKQFASPEQ</sequence>
<gene>
    <name evidence="2" type="ORF">BJ878DRAFT_543286</name>
</gene>